<dbReference type="GO" id="GO:0016165">
    <property type="term" value="F:linoleate 13S-lipoxygenase activity"/>
    <property type="evidence" value="ECO:0007669"/>
    <property type="project" value="UniProtKB-ARBA"/>
</dbReference>
<keyword evidence="11" id="KW-0809">Transit peptide</keyword>
<evidence type="ECO:0000256" key="14">
    <source>
        <dbReference type="ARBA" id="ARBA00023004"/>
    </source>
</evidence>
<keyword evidence="7" id="KW-0934">Plastid</keyword>
<evidence type="ECO:0000256" key="2">
    <source>
        <dbReference type="ARBA" id="ARBA00004229"/>
    </source>
</evidence>
<evidence type="ECO:0000313" key="23">
    <source>
        <dbReference type="EMBL" id="KAG8389060.1"/>
    </source>
</evidence>
<dbReference type="Pfam" id="PF00305">
    <property type="entry name" value="Lipoxygenase"/>
    <property type="match status" value="1"/>
</dbReference>
<evidence type="ECO:0000256" key="5">
    <source>
        <dbReference type="ARBA" id="ARBA00022516"/>
    </source>
</evidence>
<dbReference type="SMART" id="SM00308">
    <property type="entry name" value="LH2"/>
    <property type="match status" value="1"/>
</dbReference>
<evidence type="ECO:0000256" key="3">
    <source>
        <dbReference type="ARBA" id="ARBA00009419"/>
    </source>
</evidence>
<dbReference type="SUPFAM" id="SSF49723">
    <property type="entry name" value="Lipase/lipooxygenase domain (PLAT/LH2 domain)"/>
    <property type="match status" value="1"/>
</dbReference>
<keyword evidence="6" id="KW-0150">Chloroplast</keyword>
<evidence type="ECO:0000256" key="4">
    <source>
        <dbReference type="ARBA" id="ARBA00011245"/>
    </source>
</evidence>
<comment type="cofactor">
    <cofactor evidence="1 18">
        <name>Fe cation</name>
        <dbReference type="ChEBI" id="CHEBI:24875"/>
    </cofactor>
</comment>
<dbReference type="PROSITE" id="PS00081">
    <property type="entry name" value="LIPOXYGENASE_2"/>
    <property type="match status" value="1"/>
</dbReference>
<dbReference type="SUPFAM" id="SSF48484">
    <property type="entry name" value="Lipoxigenase"/>
    <property type="match status" value="1"/>
</dbReference>
<dbReference type="InterPro" id="IPR000907">
    <property type="entry name" value="LipOase"/>
</dbReference>
<dbReference type="EMBL" id="WHWC01000002">
    <property type="protein sequence ID" value="KAG8389060.1"/>
    <property type="molecule type" value="Genomic_DNA"/>
</dbReference>
<sequence length="892" mass="100173">MLKTNSTPQTLISIHKPFLSGVGNIASFTIAHKSSISITKRPIKIQVPRRATTCIKALLASAKKSADVKAIITVLPSVGDTLTHLGSSQGLDIADDLLGKSLLVELVAAELDPKSGVEKASIKSYAHKTGTDDNEIYYESSFEIPEDFGEVGAIMIENEHHKEIYVKNIVLDGFSSGSVEVTCNSWIQSKSDNPYKRIFFSNKSYLPSQTPSGLKRYRENELIILRGDGQGQREKGDRIYDYDVYNDLGDPDSSDDLARPVLGGAKHPYPRRCRTDRPRTEKDPLSESRSDRVYVPRDEAFSEVKKLTFSANTVYSVLHALIPSLEATIEGNQRFPSFTDIDTLFTGGLELGDTPRIGLLGNIIPRLVKVVSHTKNVLHFETPEMIDRDKFAWLRDAEFARQTLAGVNPCCIKLVTELPLKSKLDPEVYGSAESAITKELVEEEIRSCMTALEQKKLFILDYHDFLLPYVNKVRQLKGTTLYGSRTLFFLTSNGTLRPLAIELTRPPVNGKPQWKQVFKPCWDATGVWLWRLAKSHVLAHDSGYHELVSHWLRTHCCTEPYIIATSRQLSAMHPIYKLLHPHLRYTMQINALARGILINANGLVESAFSPGKYSMELSSVAYDQLWHFDLQALPADLVSRGMAVEDPTAPHGLKLTIEDYPFASDGLLIWDAIKQWVTDYVSIYYPEASLIQSDNELREWWTEIRTVGHGDKKNEPWWPELKTPEDLIGILTIIIWVASGHHAAVNFGQFDFGGYFPNRPTIARTQMPTEDPNDEEMANFLKRPEEFLLECFPSQLQATIVMAVLDVLSNHSPDEEYIGKEIQPYWAENKIVKAAFERFNGQLKEIEGIIDSRNANTYLMNRTGAGVVPYKLLKPFSEAGVTGKGVPNSISI</sequence>
<keyword evidence="14 18" id="KW-0408">Iron</keyword>
<dbReference type="Gene3D" id="4.10.372.10">
    <property type="entry name" value="Lipoxygenase-1, Domain 3"/>
    <property type="match status" value="1"/>
</dbReference>
<evidence type="ECO:0000256" key="11">
    <source>
        <dbReference type="ARBA" id="ARBA00022946"/>
    </source>
</evidence>
<proteinExistence type="inferred from homology"/>
<dbReference type="GO" id="GO:0006633">
    <property type="term" value="P:fatty acid biosynthetic process"/>
    <property type="evidence" value="ECO:0007669"/>
    <property type="project" value="UniProtKB-KW"/>
</dbReference>
<dbReference type="Gene3D" id="2.60.60.20">
    <property type="entry name" value="PLAT/LH2 domain"/>
    <property type="match status" value="1"/>
</dbReference>
<dbReference type="CDD" id="cd01751">
    <property type="entry name" value="PLAT_LH2"/>
    <property type="match status" value="1"/>
</dbReference>
<feature type="region of interest" description="Disordered" evidence="20">
    <location>
        <begin position="251"/>
        <end position="291"/>
    </location>
</feature>
<evidence type="ECO:0000256" key="18">
    <source>
        <dbReference type="RuleBase" id="RU003974"/>
    </source>
</evidence>
<protein>
    <recommendedName>
        <fullName evidence="19">Lipoxygenase</fullName>
        <ecNumber evidence="19">1.13.11.-</ecNumber>
    </recommendedName>
</protein>
<evidence type="ECO:0000256" key="19">
    <source>
        <dbReference type="RuleBase" id="RU003975"/>
    </source>
</evidence>
<gene>
    <name evidence="23" type="ORF">BUALT_Bualt02G0190000</name>
</gene>
<feature type="domain" description="PLAT" evidence="21">
    <location>
        <begin position="77"/>
        <end position="201"/>
    </location>
</feature>
<dbReference type="Proteomes" id="UP000826271">
    <property type="component" value="Unassembled WGS sequence"/>
</dbReference>
<dbReference type="FunFam" id="4.10.375.10:FF:000001">
    <property type="entry name" value="Lipoxygenase"/>
    <property type="match status" value="1"/>
</dbReference>
<dbReference type="InterPro" id="IPR036226">
    <property type="entry name" value="LipOase_C_sf"/>
</dbReference>
<dbReference type="FunFam" id="3.10.450.60:FF:000005">
    <property type="entry name" value="Lipoxygenase"/>
    <property type="match status" value="1"/>
</dbReference>
<dbReference type="PRINTS" id="PR00087">
    <property type="entry name" value="LIPOXYGENASE"/>
</dbReference>
<comment type="caution">
    <text evidence="23">The sequence shown here is derived from an EMBL/GenBank/DDBJ whole genome shotgun (WGS) entry which is preliminary data.</text>
</comment>
<dbReference type="InterPro" id="IPR042057">
    <property type="entry name" value="Lipoxy_PLAT/LH2"/>
</dbReference>
<accession>A0AAV6Y5N5</accession>
<keyword evidence="24" id="KW-1185">Reference proteome</keyword>
<evidence type="ECO:0000256" key="7">
    <source>
        <dbReference type="ARBA" id="ARBA00022640"/>
    </source>
</evidence>
<keyword evidence="15" id="KW-0443">Lipid metabolism</keyword>
<dbReference type="FunFam" id="1.20.245.10:FF:000002">
    <property type="entry name" value="Lipoxygenase"/>
    <property type="match status" value="1"/>
</dbReference>
<keyword evidence="16 19" id="KW-0275">Fatty acid biosynthesis</keyword>
<dbReference type="PANTHER" id="PTHR11771">
    <property type="entry name" value="LIPOXYGENASE"/>
    <property type="match status" value="1"/>
</dbReference>
<feature type="compositionally biased region" description="Basic and acidic residues" evidence="20">
    <location>
        <begin position="273"/>
        <end position="291"/>
    </location>
</feature>
<dbReference type="PROSITE" id="PS51393">
    <property type="entry name" value="LIPOXYGENASE_3"/>
    <property type="match status" value="1"/>
</dbReference>
<dbReference type="AlphaFoldDB" id="A0AAV6Y5N5"/>
<evidence type="ECO:0000256" key="12">
    <source>
        <dbReference type="ARBA" id="ARBA00022964"/>
    </source>
</evidence>
<organism evidence="23 24">
    <name type="scientific">Buddleja alternifolia</name>
    <dbReference type="NCBI Taxonomy" id="168488"/>
    <lineage>
        <taxon>Eukaryota</taxon>
        <taxon>Viridiplantae</taxon>
        <taxon>Streptophyta</taxon>
        <taxon>Embryophyta</taxon>
        <taxon>Tracheophyta</taxon>
        <taxon>Spermatophyta</taxon>
        <taxon>Magnoliopsida</taxon>
        <taxon>eudicotyledons</taxon>
        <taxon>Gunneridae</taxon>
        <taxon>Pentapetalae</taxon>
        <taxon>asterids</taxon>
        <taxon>lamiids</taxon>
        <taxon>Lamiales</taxon>
        <taxon>Scrophulariaceae</taxon>
        <taxon>Buddlejeae</taxon>
        <taxon>Buddleja</taxon>
    </lineage>
</organism>
<evidence type="ECO:0000256" key="16">
    <source>
        <dbReference type="ARBA" id="ARBA00023160"/>
    </source>
</evidence>
<evidence type="ECO:0000259" key="21">
    <source>
        <dbReference type="PROSITE" id="PS50095"/>
    </source>
</evidence>
<keyword evidence="9 19" id="KW-0925">Oxylipin biosynthesis</keyword>
<dbReference type="GO" id="GO:0034440">
    <property type="term" value="P:lipid oxidation"/>
    <property type="evidence" value="ECO:0007669"/>
    <property type="project" value="InterPro"/>
</dbReference>
<comment type="similarity">
    <text evidence="3 18">Belongs to the lipoxygenase family.</text>
</comment>
<feature type="domain" description="Lipoxygenase" evidence="22">
    <location>
        <begin position="204"/>
        <end position="892"/>
    </location>
</feature>
<dbReference type="PRINTS" id="PR00468">
    <property type="entry name" value="PLTLPOXGNASE"/>
</dbReference>
<dbReference type="EC" id="1.13.11.-" evidence="19"/>
<keyword evidence="13 18" id="KW-0560">Oxidoreductase</keyword>
<dbReference type="Gene3D" id="3.10.450.60">
    <property type="match status" value="1"/>
</dbReference>
<comment type="subcellular location">
    <subcellularLocation>
        <location evidence="2">Plastid</location>
        <location evidence="2">Chloroplast</location>
    </subcellularLocation>
</comment>
<evidence type="ECO:0000256" key="9">
    <source>
        <dbReference type="ARBA" id="ARBA00022767"/>
    </source>
</evidence>
<evidence type="ECO:0000256" key="10">
    <source>
        <dbReference type="ARBA" id="ARBA00022832"/>
    </source>
</evidence>
<reference evidence="23" key="1">
    <citation type="submission" date="2019-10" db="EMBL/GenBank/DDBJ databases">
        <authorList>
            <person name="Zhang R."/>
            <person name="Pan Y."/>
            <person name="Wang J."/>
            <person name="Ma R."/>
            <person name="Yu S."/>
        </authorList>
    </citation>
    <scope>NUCLEOTIDE SEQUENCE</scope>
    <source>
        <strain evidence="23">LA-IB0</strain>
        <tissue evidence="23">Leaf</tissue>
    </source>
</reference>
<keyword evidence="8 18" id="KW-0479">Metal-binding</keyword>
<evidence type="ECO:0000313" key="24">
    <source>
        <dbReference type="Proteomes" id="UP000826271"/>
    </source>
</evidence>
<evidence type="ECO:0000256" key="6">
    <source>
        <dbReference type="ARBA" id="ARBA00022528"/>
    </source>
</evidence>
<dbReference type="InterPro" id="IPR027433">
    <property type="entry name" value="Lipoxygenase_dom_3"/>
</dbReference>
<dbReference type="GO" id="GO:0009507">
    <property type="term" value="C:chloroplast"/>
    <property type="evidence" value="ECO:0007669"/>
    <property type="project" value="UniProtKB-SubCell"/>
</dbReference>
<evidence type="ECO:0000256" key="13">
    <source>
        <dbReference type="ARBA" id="ARBA00023002"/>
    </source>
</evidence>
<keyword evidence="5 19" id="KW-0444">Lipid biosynthesis</keyword>
<evidence type="ECO:0000256" key="8">
    <source>
        <dbReference type="ARBA" id="ARBA00022723"/>
    </source>
</evidence>
<comment type="subunit">
    <text evidence="4">Monomer.</text>
</comment>
<evidence type="ECO:0000256" key="17">
    <source>
        <dbReference type="PROSITE-ProRule" id="PRU00152"/>
    </source>
</evidence>
<dbReference type="InterPro" id="IPR001246">
    <property type="entry name" value="LipOase_plant"/>
</dbReference>
<dbReference type="InterPro" id="IPR020833">
    <property type="entry name" value="LipOase_Fe_BS"/>
</dbReference>
<dbReference type="InterPro" id="IPR036392">
    <property type="entry name" value="PLAT/LH2_dom_sf"/>
</dbReference>
<dbReference type="Gene3D" id="4.10.375.10">
    <property type="entry name" value="Lipoxygenase-1, Domain 2"/>
    <property type="match status" value="1"/>
</dbReference>
<dbReference type="Gene3D" id="1.20.245.10">
    <property type="entry name" value="Lipoxygenase-1, Domain 5"/>
    <property type="match status" value="1"/>
</dbReference>
<comment type="pathway">
    <text evidence="19">Lipid metabolism; oxylipin biosynthesis.</text>
</comment>
<comment type="caution">
    <text evidence="17">Lacks conserved residue(s) required for the propagation of feature annotation.</text>
</comment>
<dbReference type="PROSITE" id="PS50095">
    <property type="entry name" value="PLAT"/>
    <property type="match status" value="1"/>
</dbReference>
<dbReference type="Pfam" id="PF01477">
    <property type="entry name" value="PLAT"/>
    <property type="match status" value="1"/>
</dbReference>
<name>A0AAV6Y5N5_9LAMI</name>
<dbReference type="GO" id="GO:0031408">
    <property type="term" value="P:oxylipin biosynthetic process"/>
    <property type="evidence" value="ECO:0007669"/>
    <property type="project" value="UniProtKB-UniRule"/>
</dbReference>
<keyword evidence="12 18" id="KW-0223">Dioxygenase</keyword>
<dbReference type="GO" id="GO:0046872">
    <property type="term" value="F:metal ion binding"/>
    <property type="evidence" value="ECO:0007669"/>
    <property type="project" value="UniProtKB-UniRule"/>
</dbReference>
<comment type="function">
    <text evidence="19">Plant lipoxygenase may be involved in a number of diverse aspects of plant physiology including growth and development, pest resistance, and senescence or responses to wounding.</text>
</comment>
<keyword evidence="10" id="KW-0276">Fatty acid metabolism</keyword>
<dbReference type="PROSITE" id="PS00711">
    <property type="entry name" value="LIPOXYGENASE_1"/>
    <property type="match status" value="1"/>
</dbReference>
<dbReference type="InterPro" id="IPR001024">
    <property type="entry name" value="PLAT/LH2_dom"/>
</dbReference>
<dbReference type="InterPro" id="IPR013819">
    <property type="entry name" value="LipOase_C"/>
</dbReference>
<evidence type="ECO:0000256" key="20">
    <source>
        <dbReference type="SAM" id="MobiDB-lite"/>
    </source>
</evidence>
<evidence type="ECO:0000256" key="15">
    <source>
        <dbReference type="ARBA" id="ARBA00023098"/>
    </source>
</evidence>
<evidence type="ECO:0000259" key="22">
    <source>
        <dbReference type="PROSITE" id="PS51393"/>
    </source>
</evidence>
<evidence type="ECO:0000256" key="1">
    <source>
        <dbReference type="ARBA" id="ARBA00001962"/>
    </source>
</evidence>
<dbReference type="InterPro" id="IPR020834">
    <property type="entry name" value="LipOase_CS"/>
</dbReference>